<evidence type="ECO:0000313" key="2">
    <source>
        <dbReference type="Proteomes" id="UP000015105"/>
    </source>
</evidence>
<reference evidence="2" key="1">
    <citation type="journal article" date="2014" name="Science">
        <title>Ancient hybridizations among the ancestral genomes of bread wheat.</title>
        <authorList>
            <consortium name="International Wheat Genome Sequencing Consortium,"/>
            <person name="Marcussen T."/>
            <person name="Sandve S.R."/>
            <person name="Heier L."/>
            <person name="Spannagl M."/>
            <person name="Pfeifer M."/>
            <person name="Jakobsen K.S."/>
            <person name="Wulff B.B."/>
            <person name="Steuernagel B."/>
            <person name="Mayer K.F."/>
            <person name="Olsen O.A."/>
        </authorList>
    </citation>
    <scope>NUCLEOTIDE SEQUENCE [LARGE SCALE GENOMIC DNA]</scope>
    <source>
        <strain evidence="2">cv. AL8/78</strain>
    </source>
</reference>
<reference evidence="1" key="5">
    <citation type="journal article" date="2021" name="G3 (Bethesda)">
        <title>Aegilops tauschii genome assembly Aet v5.0 features greater sequence contiguity and improved annotation.</title>
        <authorList>
            <person name="Wang L."/>
            <person name="Zhu T."/>
            <person name="Rodriguez J.C."/>
            <person name="Deal K.R."/>
            <person name="Dubcovsky J."/>
            <person name="McGuire P.E."/>
            <person name="Lux T."/>
            <person name="Spannagl M."/>
            <person name="Mayer K.F.X."/>
            <person name="Baldrich P."/>
            <person name="Meyers B.C."/>
            <person name="Huo N."/>
            <person name="Gu Y.Q."/>
            <person name="Zhou H."/>
            <person name="Devos K.M."/>
            <person name="Bennetzen J.L."/>
            <person name="Unver T."/>
            <person name="Budak H."/>
            <person name="Gulick P.J."/>
            <person name="Galiba G."/>
            <person name="Kalapos B."/>
            <person name="Nelson D.R."/>
            <person name="Li P."/>
            <person name="You F.M."/>
            <person name="Luo M.C."/>
            <person name="Dvorak J."/>
        </authorList>
    </citation>
    <scope>NUCLEOTIDE SEQUENCE [LARGE SCALE GENOMIC DNA]</scope>
    <source>
        <strain evidence="1">cv. AL8/78</strain>
    </source>
</reference>
<accession>A0A453LYI3</accession>
<sequence length="49" mass="5321">MIFGDLRSGWRCITTCLSTLGSGLNLSLCKSMCDYGIVISCLLVLQYAT</sequence>
<evidence type="ECO:0000313" key="1">
    <source>
        <dbReference type="EnsemblPlants" id="AET5Gv20960800.32"/>
    </source>
</evidence>
<dbReference type="Gramene" id="AET5Gv20960800.32">
    <property type="protein sequence ID" value="AET5Gv20960800.32"/>
    <property type="gene ID" value="AET5Gv20960800"/>
</dbReference>
<reference evidence="1" key="4">
    <citation type="submission" date="2019-03" db="UniProtKB">
        <authorList>
            <consortium name="EnsemblPlants"/>
        </authorList>
    </citation>
    <scope>IDENTIFICATION</scope>
</reference>
<proteinExistence type="predicted"/>
<reference evidence="2" key="2">
    <citation type="journal article" date="2017" name="Nat. Plants">
        <title>The Aegilops tauschii genome reveals multiple impacts of transposons.</title>
        <authorList>
            <person name="Zhao G."/>
            <person name="Zou C."/>
            <person name="Li K."/>
            <person name="Wang K."/>
            <person name="Li T."/>
            <person name="Gao L."/>
            <person name="Zhang X."/>
            <person name="Wang H."/>
            <person name="Yang Z."/>
            <person name="Liu X."/>
            <person name="Jiang W."/>
            <person name="Mao L."/>
            <person name="Kong X."/>
            <person name="Jiao Y."/>
            <person name="Jia J."/>
        </authorList>
    </citation>
    <scope>NUCLEOTIDE SEQUENCE [LARGE SCALE GENOMIC DNA]</scope>
    <source>
        <strain evidence="2">cv. AL8/78</strain>
    </source>
</reference>
<dbReference type="EnsemblPlants" id="AET5Gv20960800.32">
    <property type="protein sequence ID" value="AET5Gv20960800.32"/>
    <property type="gene ID" value="AET5Gv20960800"/>
</dbReference>
<reference evidence="1" key="3">
    <citation type="journal article" date="2017" name="Nature">
        <title>Genome sequence of the progenitor of the wheat D genome Aegilops tauschii.</title>
        <authorList>
            <person name="Luo M.C."/>
            <person name="Gu Y.Q."/>
            <person name="Puiu D."/>
            <person name="Wang H."/>
            <person name="Twardziok S.O."/>
            <person name="Deal K.R."/>
            <person name="Huo N."/>
            <person name="Zhu T."/>
            <person name="Wang L."/>
            <person name="Wang Y."/>
            <person name="McGuire P.E."/>
            <person name="Liu S."/>
            <person name="Long H."/>
            <person name="Ramasamy R.K."/>
            <person name="Rodriguez J.C."/>
            <person name="Van S.L."/>
            <person name="Yuan L."/>
            <person name="Wang Z."/>
            <person name="Xia Z."/>
            <person name="Xiao L."/>
            <person name="Anderson O.D."/>
            <person name="Ouyang S."/>
            <person name="Liang Y."/>
            <person name="Zimin A.V."/>
            <person name="Pertea G."/>
            <person name="Qi P."/>
            <person name="Bennetzen J.L."/>
            <person name="Dai X."/>
            <person name="Dawson M.W."/>
            <person name="Muller H.G."/>
            <person name="Kugler K."/>
            <person name="Rivarola-Duarte L."/>
            <person name="Spannagl M."/>
            <person name="Mayer K.F.X."/>
            <person name="Lu F.H."/>
            <person name="Bevan M.W."/>
            <person name="Leroy P."/>
            <person name="Li P."/>
            <person name="You F.M."/>
            <person name="Sun Q."/>
            <person name="Liu Z."/>
            <person name="Lyons E."/>
            <person name="Wicker T."/>
            <person name="Salzberg S.L."/>
            <person name="Devos K.M."/>
            <person name="Dvorak J."/>
        </authorList>
    </citation>
    <scope>NUCLEOTIDE SEQUENCE [LARGE SCALE GENOMIC DNA]</scope>
    <source>
        <strain evidence="1">cv. AL8/78</strain>
    </source>
</reference>
<dbReference type="AlphaFoldDB" id="A0A453LYI3"/>
<protein>
    <submittedName>
        <fullName evidence="1">Uncharacterized protein</fullName>
    </submittedName>
</protein>
<dbReference type="Proteomes" id="UP000015105">
    <property type="component" value="Chromosome 5D"/>
</dbReference>
<keyword evidence="2" id="KW-1185">Reference proteome</keyword>
<name>A0A453LYI3_AEGTS</name>
<organism evidence="1 2">
    <name type="scientific">Aegilops tauschii subsp. strangulata</name>
    <name type="common">Goatgrass</name>
    <dbReference type="NCBI Taxonomy" id="200361"/>
    <lineage>
        <taxon>Eukaryota</taxon>
        <taxon>Viridiplantae</taxon>
        <taxon>Streptophyta</taxon>
        <taxon>Embryophyta</taxon>
        <taxon>Tracheophyta</taxon>
        <taxon>Spermatophyta</taxon>
        <taxon>Magnoliopsida</taxon>
        <taxon>Liliopsida</taxon>
        <taxon>Poales</taxon>
        <taxon>Poaceae</taxon>
        <taxon>BOP clade</taxon>
        <taxon>Pooideae</taxon>
        <taxon>Triticodae</taxon>
        <taxon>Triticeae</taxon>
        <taxon>Triticinae</taxon>
        <taxon>Aegilops</taxon>
    </lineage>
</organism>